<organism evidence="1 2">
    <name type="scientific">Trichonephila inaurata madagascariensis</name>
    <dbReference type="NCBI Taxonomy" id="2747483"/>
    <lineage>
        <taxon>Eukaryota</taxon>
        <taxon>Metazoa</taxon>
        <taxon>Ecdysozoa</taxon>
        <taxon>Arthropoda</taxon>
        <taxon>Chelicerata</taxon>
        <taxon>Arachnida</taxon>
        <taxon>Araneae</taxon>
        <taxon>Araneomorphae</taxon>
        <taxon>Entelegynae</taxon>
        <taxon>Araneoidea</taxon>
        <taxon>Nephilidae</taxon>
        <taxon>Trichonephila</taxon>
        <taxon>Trichonephila inaurata</taxon>
    </lineage>
</organism>
<sequence length="97" mass="11015">MPPAGHERIPGYFQTLLHPSCCCTRSQELFEMTTSCHQQAMSVSSILPDMVASFMLLHRSQELFEMTTSCHPQQATQRIPDTSGYIFMLVHVELRIA</sequence>
<proteinExistence type="predicted"/>
<dbReference type="AlphaFoldDB" id="A0A8X6IGC3"/>
<gene>
    <name evidence="1" type="ORF">TNIN_159011</name>
</gene>
<comment type="caution">
    <text evidence="1">The sequence shown here is derived from an EMBL/GenBank/DDBJ whole genome shotgun (WGS) entry which is preliminary data.</text>
</comment>
<protein>
    <submittedName>
        <fullName evidence="1">Uncharacterized protein</fullName>
    </submittedName>
</protein>
<dbReference type="Proteomes" id="UP000886998">
    <property type="component" value="Unassembled WGS sequence"/>
</dbReference>
<accession>A0A8X6IGC3</accession>
<name>A0A8X6IGC3_9ARAC</name>
<evidence type="ECO:0000313" key="2">
    <source>
        <dbReference type="Proteomes" id="UP000886998"/>
    </source>
</evidence>
<keyword evidence="2" id="KW-1185">Reference proteome</keyword>
<reference evidence="1" key="1">
    <citation type="submission" date="2020-08" db="EMBL/GenBank/DDBJ databases">
        <title>Multicomponent nature underlies the extraordinary mechanical properties of spider dragline silk.</title>
        <authorList>
            <person name="Kono N."/>
            <person name="Nakamura H."/>
            <person name="Mori M."/>
            <person name="Yoshida Y."/>
            <person name="Ohtoshi R."/>
            <person name="Malay A.D."/>
            <person name="Moran D.A.P."/>
            <person name="Tomita M."/>
            <person name="Numata K."/>
            <person name="Arakawa K."/>
        </authorList>
    </citation>
    <scope>NUCLEOTIDE SEQUENCE</scope>
</reference>
<evidence type="ECO:0000313" key="1">
    <source>
        <dbReference type="EMBL" id="GFS44632.1"/>
    </source>
</evidence>
<dbReference type="EMBL" id="BMAV01025779">
    <property type="protein sequence ID" value="GFS44632.1"/>
    <property type="molecule type" value="Genomic_DNA"/>
</dbReference>